<comment type="similarity">
    <text evidence="2 7">Belongs to the peptidase M14 family.</text>
</comment>
<dbReference type="SMART" id="SM00631">
    <property type="entry name" value="Zn_pept"/>
    <property type="match status" value="1"/>
</dbReference>
<feature type="domain" description="Peptidase M14" evidence="8">
    <location>
        <begin position="8"/>
        <end position="361"/>
    </location>
</feature>
<dbReference type="EC" id="3.4.17.18" evidence="9"/>
<comment type="caution">
    <text evidence="9">The sequence shown here is derived from an EMBL/GenBank/DDBJ whole genome shotgun (WGS) entry which is preliminary data.</text>
</comment>
<dbReference type="InterPro" id="IPR000834">
    <property type="entry name" value="Peptidase_M14"/>
</dbReference>
<dbReference type="OrthoDB" id="9811296at2"/>
<evidence type="ECO:0000313" key="9">
    <source>
        <dbReference type="EMBL" id="RIH83310.1"/>
    </source>
</evidence>
<keyword evidence="10" id="KW-1185">Reference proteome</keyword>
<evidence type="ECO:0000256" key="1">
    <source>
        <dbReference type="ARBA" id="ARBA00001947"/>
    </source>
</evidence>
<evidence type="ECO:0000256" key="7">
    <source>
        <dbReference type="PROSITE-ProRule" id="PRU01379"/>
    </source>
</evidence>
<reference evidence="9 10" key="1">
    <citation type="submission" date="2018-08" db="EMBL/GenBank/DDBJ databases">
        <title>Meiothermus terrae DSM 26712 genome sequencing project.</title>
        <authorList>
            <person name="Da Costa M.S."/>
            <person name="Albuquerque L."/>
            <person name="Raposo P."/>
            <person name="Froufe H.J.C."/>
            <person name="Barroso C.S."/>
            <person name="Egas C."/>
        </authorList>
    </citation>
    <scope>NUCLEOTIDE SEQUENCE [LARGE SCALE GENOMIC DNA]</scope>
    <source>
        <strain evidence="9 10">DSM 26712</strain>
    </source>
</reference>
<comment type="cofactor">
    <cofactor evidence="1">
        <name>Zn(2+)</name>
        <dbReference type="ChEBI" id="CHEBI:29105"/>
    </cofactor>
</comment>
<dbReference type="GO" id="GO:0006508">
    <property type="term" value="P:proteolysis"/>
    <property type="evidence" value="ECO:0007669"/>
    <property type="project" value="UniProtKB-KW"/>
</dbReference>
<dbReference type="EMBL" id="QXDL01000095">
    <property type="protein sequence ID" value="RIH83310.1"/>
    <property type="molecule type" value="Genomic_DNA"/>
</dbReference>
<organism evidence="9 10">
    <name type="scientific">Calidithermus terrae</name>
    <dbReference type="NCBI Taxonomy" id="1408545"/>
    <lineage>
        <taxon>Bacteria</taxon>
        <taxon>Thermotogati</taxon>
        <taxon>Deinococcota</taxon>
        <taxon>Deinococci</taxon>
        <taxon>Thermales</taxon>
        <taxon>Thermaceae</taxon>
        <taxon>Calidithermus</taxon>
    </lineage>
</organism>
<gene>
    <name evidence="9" type="primary">cpt</name>
    <name evidence="9" type="ORF">Mterra_02328</name>
</gene>
<feature type="active site" description="Proton donor/acceptor" evidence="7">
    <location>
        <position position="339"/>
    </location>
</feature>
<keyword evidence="6" id="KW-0482">Metalloprotease</keyword>
<keyword evidence="3" id="KW-0645">Protease</keyword>
<dbReference type="Proteomes" id="UP000265715">
    <property type="component" value="Unassembled WGS sequence"/>
</dbReference>
<protein>
    <submittedName>
        <fullName evidence="9">Carboxypeptidase T</fullName>
        <ecNumber evidence="9">3.4.17.18</ecNumber>
    </submittedName>
</protein>
<dbReference type="Pfam" id="PF00246">
    <property type="entry name" value="Peptidase_M14"/>
    <property type="match status" value="1"/>
</dbReference>
<evidence type="ECO:0000256" key="3">
    <source>
        <dbReference type="ARBA" id="ARBA00022670"/>
    </source>
</evidence>
<dbReference type="PROSITE" id="PS52035">
    <property type="entry name" value="PEPTIDASE_M14"/>
    <property type="match status" value="1"/>
</dbReference>
<dbReference type="Gene3D" id="3.40.630.10">
    <property type="entry name" value="Zn peptidases"/>
    <property type="match status" value="1"/>
</dbReference>
<accession>A0A399EJ44</accession>
<dbReference type="CDD" id="cd06905">
    <property type="entry name" value="M14-like"/>
    <property type="match status" value="1"/>
</dbReference>
<keyword evidence="9" id="KW-0121">Carboxypeptidase</keyword>
<dbReference type="PANTHER" id="PTHR11705">
    <property type="entry name" value="PROTEASE FAMILY M14 CARBOXYPEPTIDASE A,B"/>
    <property type="match status" value="1"/>
</dbReference>
<dbReference type="GO" id="GO:0004181">
    <property type="term" value="F:metallocarboxypeptidase activity"/>
    <property type="evidence" value="ECO:0007669"/>
    <property type="project" value="InterPro"/>
</dbReference>
<dbReference type="GO" id="GO:0008270">
    <property type="term" value="F:zinc ion binding"/>
    <property type="evidence" value="ECO:0007669"/>
    <property type="project" value="InterPro"/>
</dbReference>
<keyword evidence="4 9" id="KW-0378">Hydrolase</keyword>
<evidence type="ECO:0000313" key="10">
    <source>
        <dbReference type="Proteomes" id="UP000265715"/>
    </source>
</evidence>
<sequence length="564" mass="63525">MPELDLSRFYLYDELTAYLQAVAAEYPHLARLESIGKSYQGRDIWVMTLTHFASGGDLDKPAYWIDANIHAGEVTGGATAQYTIHYLTTRYGSDPQVTRLLERSAFYICPRVSPDGVEQYLTTPHQVRSSLRPYPFEDEREGLYPEDVDGDGRILQMRVKDPKGAWKVSEKDPRLMRPREVGEEGGTYYHLYPEGLIRGWDGYTVKPAPPRHGLDLNRSFPADWGPESQQRGAGPFPLSEPETHALAQFFARHKNINGMQAYHTYSGVILRPYSGKPDDALPTHDLTVFKRLGEKGTELTGYPHTSVFHGFRYDPKTTLRGGFFDWLYEDLGIFGFSTELWDVISLAGIGEKQPNGVLKRDFIGWFRSHPEEDDLKLLQFNDEHGLEGFKTWTPFEHPQLGPVEIGGWDYKRFWGNAPAKFLPDIAHKNALFTLLHAEVSPRLELKLARVEPVGEGVWRLIAVLENTGFLPTYTSAKALEKRAVEPIRVKLHLGEGARLVAGEAVQEIGHLEGRSNKIELFGALPFGDQEKKLEWAVAAPAGSTVRLEAVAQRAGTVRQEIRLG</sequence>
<evidence type="ECO:0000256" key="2">
    <source>
        <dbReference type="ARBA" id="ARBA00005988"/>
    </source>
</evidence>
<name>A0A399EJ44_9DEIN</name>
<dbReference type="PANTHER" id="PTHR11705:SF143">
    <property type="entry name" value="SLL0236 PROTEIN"/>
    <property type="match status" value="1"/>
</dbReference>
<dbReference type="PRINTS" id="PR00765">
    <property type="entry name" value="CRBOXYPTASEA"/>
</dbReference>
<dbReference type="RefSeq" id="WP_119315375.1">
    <property type="nucleotide sequence ID" value="NZ_QXDL01000095.1"/>
</dbReference>
<dbReference type="GO" id="GO:0005615">
    <property type="term" value="C:extracellular space"/>
    <property type="evidence" value="ECO:0007669"/>
    <property type="project" value="TreeGrafter"/>
</dbReference>
<keyword evidence="5" id="KW-0862">Zinc</keyword>
<evidence type="ECO:0000256" key="6">
    <source>
        <dbReference type="ARBA" id="ARBA00023049"/>
    </source>
</evidence>
<evidence type="ECO:0000256" key="4">
    <source>
        <dbReference type="ARBA" id="ARBA00022801"/>
    </source>
</evidence>
<evidence type="ECO:0000256" key="5">
    <source>
        <dbReference type="ARBA" id="ARBA00022833"/>
    </source>
</evidence>
<evidence type="ECO:0000259" key="8">
    <source>
        <dbReference type="PROSITE" id="PS52035"/>
    </source>
</evidence>
<proteinExistence type="inferred from homology"/>
<dbReference type="SUPFAM" id="SSF53187">
    <property type="entry name" value="Zn-dependent exopeptidases"/>
    <property type="match status" value="1"/>
</dbReference>
<dbReference type="AlphaFoldDB" id="A0A399EJ44"/>